<feature type="region of interest" description="Disordered" evidence="1">
    <location>
        <begin position="50"/>
        <end position="148"/>
    </location>
</feature>
<feature type="compositionally biased region" description="Low complexity" evidence="1">
    <location>
        <begin position="59"/>
        <end position="75"/>
    </location>
</feature>
<reference evidence="2 3" key="1">
    <citation type="submission" date="2024-02" db="EMBL/GenBank/DDBJ databases">
        <title>De novo assembly and annotation of 12 fungi associated with fruit tree decline syndrome in Ontario, Canada.</title>
        <authorList>
            <person name="Sulman M."/>
            <person name="Ellouze W."/>
            <person name="Ilyukhin E."/>
        </authorList>
    </citation>
    <scope>NUCLEOTIDE SEQUENCE [LARGE SCALE GENOMIC DNA]</scope>
    <source>
        <strain evidence="2 3">M1-105</strain>
    </source>
</reference>
<keyword evidence="3" id="KW-1185">Reference proteome</keyword>
<accession>A0ABR3T448</accession>
<dbReference type="EMBL" id="JAJVDC020000016">
    <property type="protein sequence ID" value="KAL1634343.1"/>
    <property type="molecule type" value="Genomic_DNA"/>
</dbReference>
<sequence>MEVCGMNISGPQYDEMAELMGEGNLTFRPNSTSPTGFTAEALKHRFRKFKKPVARNGTPRKAAAPEALKAAKTPKSTARKRKGEEVASGGDGHDGGEKTPRSSSLKRAKVYAEPLSNNEEEAESLTTKVKHEDNAELESFLDQDLQQV</sequence>
<organism evidence="2 3">
    <name type="scientific">Neofusicoccum ribis</name>
    <dbReference type="NCBI Taxonomy" id="45134"/>
    <lineage>
        <taxon>Eukaryota</taxon>
        <taxon>Fungi</taxon>
        <taxon>Dikarya</taxon>
        <taxon>Ascomycota</taxon>
        <taxon>Pezizomycotina</taxon>
        <taxon>Dothideomycetes</taxon>
        <taxon>Dothideomycetes incertae sedis</taxon>
        <taxon>Botryosphaeriales</taxon>
        <taxon>Botryosphaeriaceae</taxon>
        <taxon>Neofusicoccum</taxon>
    </lineage>
</organism>
<name>A0ABR3T448_9PEZI</name>
<comment type="caution">
    <text evidence="2">The sequence shown here is derived from an EMBL/GenBank/DDBJ whole genome shotgun (WGS) entry which is preliminary data.</text>
</comment>
<evidence type="ECO:0000313" key="2">
    <source>
        <dbReference type="EMBL" id="KAL1634343.1"/>
    </source>
</evidence>
<protein>
    <submittedName>
        <fullName evidence="2">Uncharacterized protein</fullName>
    </submittedName>
</protein>
<gene>
    <name evidence="2" type="ORF">SLS56_002353</name>
</gene>
<evidence type="ECO:0000256" key="1">
    <source>
        <dbReference type="SAM" id="MobiDB-lite"/>
    </source>
</evidence>
<proteinExistence type="predicted"/>
<evidence type="ECO:0000313" key="3">
    <source>
        <dbReference type="Proteomes" id="UP001521116"/>
    </source>
</evidence>
<dbReference type="Proteomes" id="UP001521116">
    <property type="component" value="Unassembled WGS sequence"/>
</dbReference>
<feature type="compositionally biased region" description="Basic and acidic residues" evidence="1">
    <location>
        <begin position="91"/>
        <end position="100"/>
    </location>
</feature>